<keyword evidence="2" id="KW-1185">Reference proteome</keyword>
<dbReference type="AlphaFoldDB" id="G4Z384"/>
<protein>
    <submittedName>
        <fullName evidence="1">Uncharacterized protein</fullName>
    </submittedName>
</protein>
<name>G4Z384_PHYSP</name>
<dbReference type="KEGG" id="psoj:PHYSODRAFT_328830"/>
<proteinExistence type="predicted"/>
<sequence length="141" mass="15998">MNYYMYRRIWQEGGNAMGRKVFWPKPVAWVSFLNESSGQISVSTVFVLRRRGEMDLEEMQDEELSVAEMQEMMAAITGTSRYTAQRENHPRPIREVSAAASAGDLAKLKGLVDGGPRLDKEEDLRESARAGHLEVVRYLMG</sequence>
<dbReference type="EMBL" id="JH159153">
    <property type="protein sequence ID" value="EGZ20753.1"/>
    <property type="molecule type" value="Genomic_DNA"/>
</dbReference>
<reference evidence="1 2" key="1">
    <citation type="journal article" date="2006" name="Science">
        <title>Phytophthora genome sequences uncover evolutionary origins and mechanisms of pathogenesis.</title>
        <authorList>
            <person name="Tyler B.M."/>
            <person name="Tripathy S."/>
            <person name="Zhang X."/>
            <person name="Dehal P."/>
            <person name="Jiang R.H."/>
            <person name="Aerts A."/>
            <person name="Arredondo F.D."/>
            <person name="Baxter L."/>
            <person name="Bensasson D."/>
            <person name="Beynon J.L."/>
            <person name="Chapman J."/>
            <person name="Damasceno C.M."/>
            <person name="Dorrance A.E."/>
            <person name="Dou D."/>
            <person name="Dickerman A.W."/>
            <person name="Dubchak I.L."/>
            <person name="Garbelotto M."/>
            <person name="Gijzen M."/>
            <person name="Gordon S.G."/>
            <person name="Govers F."/>
            <person name="Grunwald N.J."/>
            <person name="Huang W."/>
            <person name="Ivors K.L."/>
            <person name="Jones R.W."/>
            <person name="Kamoun S."/>
            <person name="Krampis K."/>
            <person name="Lamour K.H."/>
            <person name="Lee M.K."/>
            <person name="McDonald W.H."/>
            <person name="Medina M."/>
            <person name="Meijer H.J."/>
            <person name="Nordberg E.K."/>
            <person name="Maclean D.J."/>
            <person name="Ospina-Giraldo M.D."/>
            <person name="Morris P.F."/>
            <person name="Phuntumart V."/>
            <person name="Putnam N.H."/>
            <person name="Rash S."/>
            <person name="Rose J.K."/>
            <person name="Sakihama Y."/>
            <person name="Salamov A.A."/>
            <person name="Savidor A."/>
            <person name="Scheuring C.F."/>
            <person name="Smith B.M."/>
            <person name="Sobral B.W."/>
            <person name="Terry A."/>
            <person name="Torto-Alalibo T.A."/>
            <person name="Win J."/>
            <person name="Xu Z."/>
            <person name="Zhang H."/>
            <person name="Grigoriev I.V."/>
            <person name="Rokhsar D.S."/>
            <person name="Boore J.L."/>
        </authorList>
    </citation>
    <scope>NUCLEOTIDE SEQUENCE [LARGE SCALE GENOMIC DNA]</scope>
    <source>
        <strain evidence="1 2">P6497</strain>
    </source>
</reference>
<dbReference type="RefSeq" id="XP_009523470.1">
    <property type="nucleotide sequence ID" value="XM_009525175.1"/>
</dbReference>
<dbReference type="GeneID" id="20645852"/>
<evidence type="ECO:0000313" key="2">
    <source>
        <dbReference type="Proteomes" id="UP000002640"/>
    </source>
</evidence>
<dbReference type="InParanoid" id="G4Z384"/>
<organism evidence="1 2">
    <name type="scientific">Phytophthora sojae (strain P6497)</name>
    <name type="common">Soybean stem and root rot agent</name>
    <name type="synonym">Phytophthora megasperma f. sp. glycines</name>
    <dbReference type="NCBI Taxonomy" id="1094619"/>
    <lineage>
        <taxon>Eukaryota</taxon>
        <taxon>Sar</taxon>
        <taxon>Stramenopiles</taxon>
        <taxon>Oomycota</taxon>
        <taxon>Peronosporomycetes</taxon>
        <taxon>Peronosporales</taxon>
        <taxon>Peronosporaceae</taxon>
        <taxon>Phytophthora</taxon>
    </lineage>
</organism>
<accession>G4Z384</accession>
<dbReference type="Proteomes" id="UP000002640">
    <property type="component" value="Unassembled WGS sequence"/>
</dbReference>
<gene>
    <name evidence="1" type="ORF">PHYSODRAFT_328830</name>
</gene>
<evidence type="ECO:0000313" key="1">
    <source>
        <dbReference type="EMBL" id="EGZ20753.1"/>
    </source>
</evidence>
<dbReference type="SMR" id="G4Z384"/>